<dbReference type="InterPro" id="IPR003661">
    <property type="entry name" value="HisK_dim/P_dom"/>
</dbReference>
<comment type="catalytic activity">
    <reaction evidence="1">
        <text>ATP + protein L-histidine = ADP + protein N-phospho-L-histidine.</text>
        <dbReference type="EC" id="2.7.13.3"/>
    </reaction>
</comment>
<dbReference type="InterPro" id="IPR003594">
    <property type="entry name" value="HATPase_dom"/>
</dbReference>
<sequence length="373" mass="41373">MGLGLLYVLVGAGYFVTVVSEGTSLGSAFVVFSFIAGSGLVVFVGGYRLPKSSIDRRFYSSVARWSLLGIGGMLGILGIYHAQPDMALEDPQRSLAVLTALSCVAGFGIGTYAARAKTNALELERQNRALERVQDQLEETNEQFERSNERLEQFAYVASHDLQEPLRMVTSYLQLIESRYADELDEDGEEFIEYAVDGAERMRAMIDGLLEYSRVETQREPFEPVDLDDVFADVRKNLELKLRERDADLEVDDLPRVEGDPSQLRQLFQNLVSNAIEYSGDEPPIIDVTAERDGERWVVSVRDEGVGIDPDETERIFDIFQRLHSEDEVSGTGIGLAVCKRIAERHDGDIRVESEPGEGSTFSVTLPAVGGDA</sequence>
<feature type="transmembrane region" description="Helical" evidence="8">
    <location>
        <begin position="94"/>
        <end position="114"/>
    </location>
</feature>
<evidence type="ECO:0000256" key="5">
    <source>
        <dbReference type="ARBA" id="ARBA00022777"/>
    </source>
</evidence>
<dbReference type="Pfam" id="PF02518">
    <property type="entry name" value="HATPase_c"/>
    <property type="match status" value="1"/>
</dbReference>
<feature type="transmembrane region" description="Helical" evidence="8">
    <location>
        <begin position="25"/>
        <end position="50"/>
    </location>
</feature>
<keyword evidence="10" id="KW-0067">ATP-binding</keyword>
<dbReference type="SUPFAM" id="SSF55874">
    <property type="entry name" value="ATPase domain of HSP90 chaperone/DNA topoisomerase II/histidine kinase"/>
    <property type="match status" value="1"/>
</dbReference>
<keyword evidence="8" id="KW-0472">Membrane</keyword>
<feature type="coiled-coil region" evidence="6">
    <location>
        <begin position="113"/>
        <end position="154"/>
    </location>
</feature>
<dbReference type="PROSITE" id="PS50109">
    <property type="entry name" value="HIS_KIN"/>
    <property type="match status" value="1"/>
</dbReference>
<evidence type="ECO:0000256" key="8">
    <source>
        <dbReference type="SAM" id="Phobius"/>
    </source>
</evidence>
<organism evidence="10 11">
    <name type="scientific">Natronosalvus rutilus</name>
    <dbReference type="NCBI Taxonomy" id="2953753"/>
    <lineage>
        <taxon>Archaea</taxon>
        <taxon>Methanobacteriati</taxon>
        <taxon>Methanobacteriota</taxon>
        <taxon>Stenosarchaea group</taxon>
        <taxon>Halobacteria</taxon>
        <taxon>Halobacteriales</taxon>
        <taxon>Natrialbaceae</taxon>
        <taxon>Natronosalvus</taxon>
    </lineage>
</organism>
<dbReference type="InterPro" id="IPR036097">
    <property type="entry name" value="HisK_dim/P_sf"/>
</dbReference>
<evidence type="ECO:0000256" key="6">
    <source>
        <dbReference type="SAM" id="Coils"/>
    </source>
</evidence>
<name>A0A9E7SVS1_9EURY</name>
<dbReference type="InterPro" id="IPR052162">
    <property type="entry name" value="Sensor_kinase/Photoreceptor"/>
</dbReference>
<dbReference type="InterPro" id="IPR005467">
    <property type="entry name" value="His_kinase_dom"/>
</dbReference>
<keyword evidence="11" id="KW-1185">Reference proteome</keyword>
<dbReference type="SMART" id="SM00387">
    <property type="entry name" value="HATPase_c"/>
    <property type="match status" value="1"/>
</dbReference>
<evidence type="ECO:0000256" key="1">
    <source>
        <dbReference type="ARBA" id="ARBA00000085"/>
    </source>
</evidence>
<dbReference type="Gene3D" id="1.10.287.130">
    <property type="match status" value="1"/>
</dbReference>
<evidence type="ECO:0000256" key="2">
    <source>
        <dbReference type="ARBA" id="ARBA00012438"/>
    </source>
</evidence>
<dbReference type="Proteomes" id="UP001056855">
    <property type="component" value="Chromosome"/>
</dbReference>
<keyword evidence="8" id="KW-1133">Transmembrane helix</keyword>
<dbReference type="CDD" id="cd00082">
    <property type="entry name" value="HisKA"/>
    <property type="match status" value="1"/>
</dbReference>
<evidence type="ECO:0000256" key="4">
    <source>
        <dbReference type="ARBA" id="ARBA00022679"/>
    </source>
</evidence>
<feature type="region of interest" description="Disordered" evidence="7">
    <location>
        <begin position="353"/>
        <end position="373"/>
    </location>
</feature>
<evidence type="ECO:0000256" key="3">
    <source>
        <dbReference type="ARBA" id="ARBA00022553"/>
    </source>
</evidence>
<accession>A0A9E7SVS1</accession>
<dbReference type="GO" id="GO:0000155">
    <property type="term" value="F:phosphorelay sensor kinase activity"/>
    <property type="evidence" value="ECO:0007669"/>
    <property type="project" value="InterPro"/>
</dbReference>
<evidence type="ECO:0000256" key="7">
    <source>
        <dbReference type="SAM" id="MobiDB-lite"/>
    </source>
</evidence>
<dbReference type="PANTHER" id="PTHR43304">
    <property type="entry name" value="PHYTOCHROME-LIKE PROTEIN CPH1"/>
    <property type="match status" value="1"/>
</dbReference>
<evidence type="ECO:0000313" key="10">
    <source>
        <dbReference type="EMBL" id="UTF52558.1"/>
    </source>
</evidence>
<dbReference type="Pfam" id="PF00512">
    <property type="entry name" value="HisKA"/>
    <property type="match status" value="1"/>
</dbReference>
<dbReference type="InterPro" id="IPR004358">
    <property type="entry name" value="Sig_transdc_His_kin-like_C"/>
</dbReference>
<dbReference type="GO" id="GO:0005524">
    <property type="term" value="F:ATP binding"/>
    <property type="evidence" value="ECO:0007669"/>
    <property type="project" value="UniProtKB-KW"/>
</dbReference>
<evidence type="ECO:0000259" key="9">
    <source>
        <dbReference type="PROSITE" id="PS50109"/>
    </source>
</evidence>
<keyword evidence="10" id="KW-0547">Nucleotide-binding</keyword>
<proteinExistence type="predicted"/>
<dbReference type="FunFam" id="3.30.565.10:FF:000006">
    <property type="entry name" value="Sensor histidine kinase WalK"/>
    <property type="match status" value="1"/>
</dbReference>
<dbReference type="EC" id="2.7.13.3" evidence="2"/>
<dbReference type="InterPro" id="IPR036890">
    <property type="entry name" value="HATPase_C_sf"/>
</dbReference>
<protein>
    <recommendedName>
        <fullName evidence="2">histidine kinase</fullName>
        <ecNumber evidence="2">2.7.13.3</ecNumber>
    </recommendedName>
</protein>
<feature type="domain" description="Histidine kinase" evidence="9">
    <location>
        <begin position="157"/>
        <end position="370"/>
    </location>
</feature>
<dbReference type="SMART" id="SM00388">
    <property type="entry name" value="HisKA"/>
    <property type="match status" value="1"/>
</dbReference>
<dbReference type="KEGG" id="sawl:NGM29_12255"/>
<dbReference type="SUPFAM" id="SSF47384">
    <property type="entry name" value="Homodimeric domain of signal transducing histidine kinase"/>
    <property type="match status" value="1"/>
</dbReference>
<gene>
    <name evidence="10" type="ORF">NGM29_12255</name>
</gene>
<dbReference type="PANTHER" id="PTHR43304:SF1">
    <property type="entry name" value="PAC DOMAIN-CONTAINING PROTEIN"/>
    <property type="match status" value="1"/>
</dbReference>
<evidence type="ECO:0000313" key="11">
    <source>
        <dbReference type="Proteomes" id="UP001056855"/>
    </source>
</evidence>
<dbReference type="Gene3D" id="3.30.565.10">
    <property type="entry name" value="Histidine kinase-like ATPase, C-terminal domain"/>
    <property type="match status" value="1"/>
</dbReference>
<reference evidence="10" key="1">
    <citation type="submission" date="2022-06" db="EMBL/GenBank/DDBJ databases">
        <title>Diverse halophilic archaea isolated from saline environments.</title>
        <authorList>
            <person name="Cui H.-L."/>
        </authorList>
    </citation>
    <scope>NUCLEOTIDE SEQUENCE</scope>
    <source>
        <strain evidence="10">WLHS1</strain>
    </source>
</reference>
<keyword evidence="3" id="KW-0597">Phosphoprotein</keyword>
<keyword evidence="6" id="KW-0175">Coiled coil</keyword>
<keyword evidence="8" id="KW-0812">Transmembrane</keyword>
<keyword evidence="5" id="KW-0418">Kinase</keyword>
<keyword evidence="4" id="KW-0808">Transferase</keyword>
<dbReference type="EMBL" id="CP100355">
    <property type="protein sequence ID" value="UTF52558.1"/>
    <property type="molecule type" value="Genomic_DNA"/>
</dbReference>
<dbReference type="AlphaFoldDB" id="A0A9E7SVS1"/>
<feature type="transmembrane region" description="Helical" evidence="8">
    <location>
        <begin position="62"/>
        <end position="82"/>
    </location>
</feature>
<dbReference type="PRINTS" id="PR00344">
    <property type="entry name" value="BCTRLSENSOR"/>
</dbReference>